<organism evidence="10 16">
    <name type="scientific">Metallosphaera sedula</name>
    <dbReference type="NCBI Taxonomy" id="43687"/>
    <lineage>
        <taxon>Archaea</taxon>
        <taxon>Thermoproteota</taxon>
        <taxon>Thermoprotei</taxon>
        <taxon>Sulfolobales</taxon>
        <taxon>Sulfolobaceae</taxon>
        <taxon>Metallosphaera</taxon>
    </lineage>
</organism>
<evidence type="ECO:0000313" key="12">
    <source>
        <dbReference type="EMBL" id="AKV76774.1"/>
    </source>
</evidence>
<evidence type="ECO:0000256" key="2">
    <source>
        <dbReference type="ARBA" id="ARBA00005887"/>
    </source>
</evidence>
<feature type="transmembrane region" description="Helical" evidence="8">
    <location>
        <begin position="58"/>
        <end position="79"/>
    </location>
</feature>
<dbReference type="Pfam" id="PF00909">
    <property type="entry name" value="Ammonium_transp"/>
    <property type="match status" value="1"/>
</dbReference>
<dbReference type="EMBL" id="CP012176">
    <property type="protein sequence ID" value="AKV83508.1"/>
    <property type="molecule type" value="Genomic_DNA"/>
</dbReference>
<dbReference type="EMBL" id="CP008822">
    <property type="protein sequence ID" value="AIM27678.1"/>
    <property type="molecule type" value="Genomic_DNA"/>
</dbReference>
<dbReference type="EMBL" id="CP012172">
    <property type="protein sequence ID" value="AKV74535.1"/>
    <property type="molecule type" value="Genomic_DNA"/>
</dbReference>
<feature type="transmembrane region" description="Helical" evidence="8">
    <location>
        <begin position="122"/>
        <end position="145"/>
    </location>
</feature>
<feature type="transmembrane region" description="Helical" evidence="8">
    <location>
        <begin position="186"/>
        <end position="207"/>
    </location>
</feature>
<dbReference type="EMBL" id="CP012175">
    <property type="protein sequence ID" value="AKV81270.1"/>
    <property type="molecule type" value="Genomic_DNA"/>
</dbReference>
<dbReference type="InterPro" id="IPR024041">
    <property type="entry name" value="NH4_transpt_AmtB-like_dom"/>
</dbReference>
<evidence type="ECO:0000313" key="13">
    <source>
        <dbReference type="EMBL" id="AKV79025.1"/>
    </source>
</evidence>
<feature type="domain" description="Ammonium transporter AmtB-like" evidence="9">
    <location>
        <begin position="25"/>
        <end position="431"/>
    </location>
</feature>
<dbReference type="Proteomes" id="UP000068832">
    <property type="component" value="Chromosome"/>
</dbReference>
<dbReference type="PATRIC" id="fig|43687.5.peg.1670"/>
<keyword evidence="7 8" id="KW-0924">Ammonia transport</keyword>
<feature type="transmembrane region" description="Helical" evidence="8">
    <location>
        <begin position="377"/>
        <end position="402"/>
    </location>
</feature>
<keyword evidence="6 8" id="KW-0472">Membrane</keyword>
<evidence type="ECO:0000259" key="9">
    <source>
        <dbReference type="Pfam" id="PF00909"/>
    </source>
</evidence>
<keyword evidence="4 8" id="KW-0812">Transmembrane</keyword>
<dbReference type="SUPFAM" id="SSF111352">
    <property type="entry name" value="Ammonium transporter"/>
    <property type="match status" value="1"/>
</dbReference>
<dbReference type="InterPro" id="IPR001905">
    <property type="entry name" value="Ammonium_transpt"/>
</dbReference>
<feature type="transmembrane region" description="Helical" evidence="8">
    <location>
        <begin position="284"/>
        <end position="303"/>
    </location>
</feature>
<evidence type="ECO:0000313" key="14">
    <source>
        <dbReference type="EMBL" id="AKV81270.1"/>
    </source>
</evidence>
<evidence type="ECO:0000256" key="8">
    <source>
        <dbReference type="RuleBase" id="RU362002"/>
    </source>
</evidence>
<gene>
    <name evidence="10" type="ORF">HA72_1539</name>
    <name evidence="11" type="ORF">MsedA_1561</name>
    <name evidence="12" type="ORF">MsedB_1563</name>
    <name evidence="13" type="ORF">MsedC_1561</name>
    <name evidence="14" type="ORF">MsedD_1562</name>
    <name evidence="15" type="ORF">MsedE_1566</name>
</gene>
<reference evidence="18 19" key="2">
    <citation type="journal article" date="2015" name="Genome Announc.">
        <title>Complete Genome Sequences of Evolved Arsenate-Resistant Metallosphaera sedula Strains.</title>
        <authorList>
            <person name="Ai C."/>
            <person name="McCarthy S."/>
            <person name="Schackwitz W."/>
            <person name="Martin J."/>
            <person name="Lipzen A."/>
            <person name="Blum P."/>
        </authorList>
    </citation>
    <scope>NUCLEOTIDE SEQUENCE [LARGE SCALE GENOMIC DNA]</scope>
    <source>
        <strain evidence="13 19">ARS120-1</strain>
        <strain evidence="14 18">ARS120-2</strain>
        <strain evidence="11 21">ARS50-1</strain>
        <strain evidence="12 20">ARS50-2</strain>
    </source>
</reference>
<dbReference type="Proteomes" id="UP000062475">
    <property type="component" value="Chromosome"/>
</dbReference>
<feature type="transmembrane region" description="Helical" evidence="8">
    <location>
        <begin position="152"/>
        <end position="174"/>
    </location>
</feature>
<evidence type="ECO:0000313" key="17">
    <source>
        <dbReference type="Proteomes" id="UP000056255"/>
    </source>
</evidence>
<evidence type="ECO:0000313" key="21">
    <source>
        <dbReference type="Proteomes" id="UP000068832"/>
    </source>
</evidence>
<dbReference type="AlphaFoldDB" id="A0A088E6Q7"/>
<dbReference type="PANTHER" id="PTHR43029:SF10">
    <property type="entry name" value="AMMONIUM TRANSPORTER MEP2"/>
    <property type="match status" value="1"/>
</dbReference>
<sequence>MALGNLATYPPAAVPQWLSLGSNSWILTATTLVMIQSVPALALFYAGMTRRRFSMNTVMMVLYSFASTFLVWTILGYSLSFYSSSIHVGGLNFLGLPLPIWNLPMFGETVYGPAGTQLNIPFLTFVMFQFAFAAITPGLMVGAIVERTNFKAWMLFSPIWIILVYAPVAYWLFAGGWLNQLGAVDYSGGYVIHMTAGYSALALAMAIGQRLPHERKIEAHNLLLTALGFGLDWMGWNGFNGGDAGGATIDAAIAVFNTNLAAAAAAITWMAIDMKVFGKSSFTGLANGAFAGLVAITPMAGMVNPSEALVTGVVTAPVVWLGLYKLLPRLRVDDALGVFPVHGIGGTVGGLLTGLMIDPAVSQYFLPGYRGALFGDWHQFLVQALAVVVVGIYSFMVSFGLAKLVGRITQLRLSRDEILQGDYAVHGETAYPELVKEKVQMRKVEKTNQKITEEK</sequence>
<dbReference type="Proteomes" id="UP000029084">
    <property type="component" value="Chromosome"/>
</dbReference>
<dbReference type="PANTHER" id="PTHR43029">
    <property type="entry name" value="AMMONIUM TRANSPORTER MEP2"/>
    <property type="match status" value="1"/>
</dbReference>
<reference evidence="10 16" key="1">
    <citation type="journal article" date="2014" name="J. Bacteriol.">
        <title>Role of an Archaeal PitA Transporter in the Copper and Arsenic Resistance of Metallosphaera sedula, an Extreme Thermoacidophile.</title>
        <authorList>
            <person name="McCarthy S."/>
            <person name="Ai C."/>
            <person name="Wheaton G."/>
            <person name="Tevatia R."/>
            <person name="Eckrich V."/>
            <person name="Kelly R."/>
            <person name="Blum P."/>
        </authorList>
    </citation>
    <scope>NUCLEOTIDE SEQUENCE [LARGE SCALE GENOMIC DNA]</scope>
    <source>
        <strain evidence="10 16">CuR1</strain>
    </source>
</reference>
<dbReference type="InterPro" id="IPR029020">
    <property type="entry name" value="Ammonium/urea_transptr"/>
</dbReference>
<dbReference type="InterPro" id="IPR018047">
    <property type="entry name" value="Ammonium_transpt_CS"/>
</dbReference>
<comment type="similarity">
    <text evidence="2 8">Belongs to the ammonia transporter channel (TC 1.A.11.2) family.</text>
</comment>
<comment type="subcellular location">
    <subcellularLocation>
        <location evidence="8">Cell membrane</location>
        <topology evidence="8">Multi-pass membrane protein</topology>
    </subcellularLocation>
    <subcellularLocation>
        <location evidence="1">Membrane</location>
        <topology evidence="1">Multi-pass membrane protein</topology>
    </subcellularLocation>
</comment>
<dbReference type="OrthoDB" id="10960at2157"/>
<feature type="transmembrane region" description="Helical" evidence="8">
    <location>
        <begin position="219"/>
        <end position="239"/>
    </location>
</feature>
<feature type="transmembrane region" description="Helical" evidence="8">
    <location>
        <begin position="309"/>
        <end position="327"/>
    </location>
</feature>
<evidence type="ECO:0000313" key="11">
    <source>
        <dbReference type="EMBL" id="AKV74535.1"/>
    </source>
</evidence>
<evidence type="ECO:0000256" key="7">
    <source>
        <dbReference type="ARBA" id="ARBA00023177"/>
    </source>
</evidence>
<feature type="transmembrane region" description="Helical" evidence="8">
    <location>
        <begin position="339"/>
        <end position="357"/>
    </location>
</feature>
<dbReference type="RefSeq" id="WP_012021481.1">
    <property type="nucleotide sequence ID" value="NZ_AP019770.1"/>
</dbReference>
<evidence type="ECO:0000313" key="20">
    <source>
        <dbReference type="Proteomes" id="UP000062475"/>
    </source>
</evidence>
<proteinExistence type="inferred from homology"/>
<dbReference type="OMA" id="GFPTTPM"/>
<evidence type="ECO:0000313" key="16">
    <source>
        <dbReference type="Proteomes" id="UP000029084"/>
    </source>
</evidence>
<evidence type="ECO:0000313" key="18">
    <source>
        <dbReference type="Proteomes" id="UP000061362"/>
    </source>
</evidence>
<dbReference type="GeneID" id="91756041"/>
<protein>
    <recommendedName>
        <fullName evidence="8">Ammonium transporter</fullName>
    </recommendedName>
</protein>
<evidence type="ECO:0000313" key="10">
    <source>
        <dbReference type="EMBL" id="AIM27678.1"/>
    </source>
</evidence>
<dbReference type="GO" id="GO:0005886">
    <property type="term" value="C:plasma membrane"/>
    <property type="evidence" value="ECO:0007669"/>
    <property type="project" value="UniProtKB-SubCell"/>
</dbReference>
<feature type="transmembrane region" description="Helical" evidence="8">
    <location>
        <begin position="25"/>
        <end position="46"/>
    </location>
</feature>
<evidence type="ECO:0000313" key="15">
    <source>
        <dbReference type="EMBL" id="AKV83508.1"/>
    </source>
</evidence>
<keyword evidence="3 8" id="KW-0813">Transport</keyword>
<evidence type="ECO:0000256" key="3">
    <source>
        <dbReference type="ARBA" id="ARBA00022448"/>
    </source>
</evidence>
<dbReference type="Proteomes" id="UP000062398">
    <property type="component" value="Chromosome"/>
</dbReference>
<dbReference type="EMBL" id="CP012173">
    <property type="protein sequence ID" value="AKV76774.1"/>
    <property type="molecule type" value="Genomic_DNA"/>
</dbReference>
<dbReference type="GO" id="GO:0008519">
    <property type="term" value="F:ammonium channel activity"/>
    <property type="evidence" value="ECO:0007669"/>
    <property type="project" value="InterPro"/>
</dbReference>
<dbReference type="Proteomes" id="UP000056255">
    <property type="component" value="Chromosome"/>
</dbReference>
<evidence type="ECO:0000256" key="1">
    <source>
        <dbReference type="ARBA" id="ARBA00004141"/>
    </source>
</evidence>
<name>A0A088E6Q7_9CREN</name>
<evidence type="ECO:0000256" key="5">
    <source>
        <dbReference type="ARBA" id="ARBA00022989"/>
    </source>
</evidence>
<dbReference type="EMBL" id="CP012174">
    <property type="protein sequence ID" value="AKV79025.1"/>
    <property type="molecule type" value="Genomic_DNA"/>
</dbReference>
<dbReference type="Proteomes" id="UP000061362">
    <property type="component" value="Chromosome"/>
</dbReference>
<evidence type="ECO:0000256" key="4">
    <source>
        <dbReference type="ARBA" id="ARBA00022692"/>
    </source>
</evidence>
<dbReference type="NCBIfam" id="TIGR00836">
    <property type="entry name" value="amt"/>
    <property type="match status" value="1"/>
</dbReference>
<reference evidence="15 17" key="3">
    <citation type="submission" date="2015-07" db="EMBL/GenBank/DDBJ databases">
        <title>Physiological, transcriptional responses and genome re-sequencing of acid resistant extremely thermoacidophilic Metallosphaera sedula SARC-M1.</title>
        <authorList>
            <person name="Ai C."/>
            <person name="McCarthy S."/>
            <person name="Eckrich V."/>
            <person name="Rudrappa D."/>
            <person name="Qiu G."/>
            <person name="Blum P."/>
        </authorList>
    </citation>
    <scope>NUCLEOTIDE SEQUENCE [LARGE SCALE GENOMIC DNA]</scope>
    <source>
        <strain evidence="15 17">SARC-M1</strain>
    </source>
</reference>
<dbReference type="Gene3D" id="1.10.3430.10">
    <property type="entry name" value="Ammonium transporter AmtB like domains"/>
    <property type="match status" value="1"/>
</dbReference>
<feature type="transmembrane region" description="Helical" evidence="8">
    <location>
        <begin position="251"/>
        <end position="272"/>
    </location>
</feature>
<keyword evidence="5 8" id="KW-1133">Transmembrane helix</keyword>
<dbReference type="PROSITE" id="PS01219">
    <property type="entry name" value="AMMONIUM_TRANSP"/>
    <property type="match status" value="1"/>
</dbReference>
<accession>A0A088E6Q7</accession>
<evidence type="ECO:0000256" key="6">
    <source>
        <dbReference type="ARBA" id="ARBA00023136"/>
    </source>
</evidence>
<evidence type="ECO:0000313" key="19">
    <source>
        <dbReference type="Proteomes" id="UP000062398"/>
    </source>
</evidence>